<name>A0A4V5PJA6_9BACT</name>
<evidence type="ECO:0000313" key="1">
    <source>
        <dbReference type="EMBL" id="TKC90550.1"/>
    </source>
</evidence>
<dbReference type="OrthoDB" id="3806195at2"/>
<reference evidence="1 2" key="1">
    <citation type="submission" date="2019-04" db="EMBL/GenBank/DDBJ databases">
        <authorList>
            <person name="Li Y."/>
            <person name="Wang J."/>
        </authorList>
    </citation>
    <scope>NUCLEOTIDE SEQUENCE [LARGE SCALE GENOMIC DNA]</scope>
    <source>
        <strain evidence="1 2">DSM 14668</strain>
    </source>
</reference>
<sequence length="381" mass="39916">MKRKSVLLGSIAVCIMSAGCVDSYDAIEDGEIGSAQQAAISYTWAYAWTQQATGSFTASPTYSRNSSGGSNTITQQGTGQYLVQLQGVGVPGNEPFAGGHVQVTAYGNGAERCKPSFWIHIGGDVNVDVNCFTAGGEAVDTRFSIAYVRKSGTGFSHEAYVRADEATTSAYTPDLRFQFNSTGANNTVARLGAGRYTVTLPGQTAVGGTVEVTAYGAGSDHCKVASWMQLGDDMVVSVRCFDSAGALSDSMFDLNFANATHVNGAPSYSYAWTNDATAAAYTPHLSYQKGFLLGWGDVATDITAGRTSTGRYLVNLPGMSSTGSNVQVTAYGSGSESCKVVSWNGDEENANADVACFDSTGAPTDTHFVIVYTDDKNLSIG</sequence>
<dbReference type="AlphaFoldDB" id="A0A4V5PJA6"/>
<gene>
    <name evidence="1" type="ORF">E8A74_50965</name>
</gene>
<dbReference type="PROSITE" id="PS51257">
    <property type="entry name" value="PROKAR_LIPOPROTEIN"/>
    <property type="match status" value="1"/>
</dbReference>
<dbReference type="EMBL" id="SSMQ01000151">
    <property type="protein sequence ID" value="TKC90550.1"/>
    <property type="molecule type" value="Genomic_DNA"/>
</dbReference>
<accession>A0A4V5PJA6</accession>
<protein>
    <submittedName>
        <fullName evidence="1">Uncharacterized protein</fullName>
    </submittedName>
</protein>
<organism evidence="1 2">
    <name type="scientific">Polyangium fumosum</name>
    <dbReference type="NCBI Taxonomy" id="889272"/>
    <lineage>
        <taxon>Bacteria</taxon>
        <taxon>Pseudomonadati</taxon>
        <taxon>Myxococcota</taxon>
        <taxon>Polyangia</taxon>
        <taxon>Polyangiales</taxon>
        <taxon>Polyangiaceae</taxon>
        <taxon>Polyangium</taxon>
    </lineage>
</organism>
<evidence type="ECO:0000313" key="2">
    <source>
        <dbReference type="Proteomes" id="UP000309215"/>
    </source>
</evidence>
<dbReference type="RefSeq" id="WP_136936474.1">
    <property type="nucleotide sequence ID" value="NZ_SSMQ01000151.1"/>
</dbReference>
<comment type="caution">
    <text evidence="1">The sequence shown here is derived from an EMBL/GenBank/DDBJ whole genome shotgun (WGS) entry which is preliminary data.</text>
</comment>
<proteinExistence type="predicted"/>
<keyword evidence="2" id="KW-1185">Reference proteome</keyword>
<dbReference type="Proteomes" id="UP000309215">
    <property type="component" value="Unassembled WGS sequence"/>
</dbReference>